<dbReference type="RefSeq" id="WP_127190354.1">
    <property type="nucleotide sequence ID" value="NZ_RZNY01000001.1"/>
</dbReference>
<dbReference type="EMBL" id="RZNY01000001">
    <property type="protein sequence ID" value="RUT48762.1"/>
    <property type="molecule type" value="Genomic_DNA"/>
</dbReference>
<dbReference type="AlphaFoldDB" id="A0A433YFY3"/>
<dbReference type="OrthoDB" id="2660768at2"/>
<name>A0A433YFY3_9BACL</name>
<dbReference type="InterPro" id="IPR014794">
    <property type="entry name" value="DUF1779"/>
</dbReference>
<organism evidence="1 2">
    <name type="scientific">Paenibacillus anaericanus</name>
    <dbReference type="NCBI Taxonomy" id="170367"/>
    <lineage>
        <taxon>Bacteria</taxon>
        <taxon>Bacillati</taxon>
        <taxon>Bacillota</taxon>
        <taxon>Bacilli</taxon>
        <taxon>Bacillales</taxon>
        <taxon>Paenibacillaceae</taxon>
        <taxon>Paenibacillus</taxon>
    </lineage>
</organism>
<protein>
    <recommendedName>
        <fullName evidence="3">TATA-box binding protein</fullName>
    </recommendedName>
</protein>
<gene>
    <name evidence="1" type="ORF">EJP82_02175</name>
</gene>
<dbReference type="Pfam" id="PF08680">
    <property type="entry name" value="DUF1779"/>
    <property type="match status" value="1"/>
</dbReference>
<comment type="caution">
    <text evidence="1">The sequence shown here is derived from an EMBL/GenBank/DDBJ whole genome shotgun (WGS) entry which is preliminary data.</text>
</comment>
<keyword evidence="2" id="KW-1185">Reference proteome</keyword>
<evidence type="ECO:0000313" key="1">
    <source>
        <dbReference type="EMBL" id="RUT48762.1"/>
    </source>
</evidence>
<reference evidence="1 2" key="1">
    <citation type="submission" date="2018-12" db="EMBL/GenBank/DDBJ databases">
        <authorList>
            <person name="Sun L."/>
            <person name="Chen Z."/>
        </authorList>
    </citation>
    <scope>NUCLEOTIDE SEQUENCE [LARGE SCALE GENOMIC DNA]</scope>
    <source>
        <strain evidence="1 2">DSM 15890</strain>
    </source>
</reference>
<dbReference type="Gene3D" id="3.30.360.40">
    <property type="entry name" value="YwmB-like"/>
    <property type="match status" value="1"/>
</dbReference>
<sequence length="261" mass="28651">MKKLGSYALIIILVAVVMVGFEKGRHADAAVNHPVDDASVQLAQLMSIGKEVIQDKVRVTIKWQGEWNTLLASEEAADVLSSRLGLSGLVYDKVQDHTQYYALGDLNGVQSKLSVTVREKGRLYVVLRLETETLEGMNALGTLQYNYGSSLADEGVNVKWNAAIQGMTNEQTGDMGGVQSLTHGEKLKNIEQQVENTIQPLKMVDSYEDGNTISRSYEVDGLPISVYSGDHQISLQVALHRNLDTGRQEISIGSPLLTIEY</sequence>
<proteinExistence type="predicted"/>
<dbReference type="Proteomes" id="UP000279446">
    <property type="component" value="Unassembled WGS sequence"/>
</dbReference>
<evidence type="ECO:0008006" key="3">
    <source>
        <dbReference type="Google" id="ProtNLM"/>
    </source>
</evidence>
<accession>A0A433YFY3</accession>
<evidence type="ECO:0000313" key="2">
    <source>
        <dbReference type="Proteomes" id="UP000279446"/>
    </source>
</evidence>